<dbReference type="Pfam" id="PF13409">
    <property type="entry name" value="GST_N_2"/>
    <property type="match status" value="1"/>
</dbReference>
<feature type="non-terminal residue" evidence="3">
    <location>
        <position position="1"/>
    </location>
</feature>
<accession>A0A9P8EXF0</accession>
<dbReference type="OrthoDB" id="4951845at2759"/>
<dbReference type="InterPro" id="IPR004045">
    <property type="entry name" value="Glutathione_S-Trfase_N"/>
</dbReference>
<dbReference type="AlphaFoldDB" id="A0A9P8EXF0"/>
<reference evidence="3" key="1">
    <citation type="journal article" date="2021" name="J Fungi (Basel)">
        <title>Virulence traits and population genomics of the black yeast Aureobasidium melanogenum.</title>
        <authorList>
            <person name="Cernosa A."/>
            <person name="Sun X."/>
            <person name="Gostincar C."/>
            <person name="Fang C."/>
            <person name="Gunde-Cimerman N."/>
            <person name="Song Z."/>
        </authorList>
    </citation>
    <scope>NUCLEOTIDE SEQUENCE</scope>
    <source>
        <strain evidence="3">EXF-9911</strain>
    </source>
</reference>
<evidence type="ECO:0000259" key="2">
    <source>
        <dbReference type="Pfam" id="PF13409"/>
    </source>
</evidence>
<dbReference type="SUPFAM" id="SSF52833">
    <property type="entry name" value="Thioredoxin-like"/>
    <property type="match status" value="1"/>
</dbReference>
<feature type="domain" description="GST N-terminal" evidence="2">
    <location>
        <begin position="19"/>
        <end position="93"/>
    </location>
</feature>
<comment type="caution">
    <text evidence="3">The sequence shown here is derived from an EMBL/GenBank/DDBJ whole genome shotgun (WGS) entry which is preliminary data.</text>
</comment>
<sequence>MTSKIVFHDLTSQKWPYSWSPFTLRTTLCLNYLELPYEHHEISYPDIAKTLSSLGVKPEPEDADKDIKFTLPAISIANETIMGSSTIAEKLASLKPEYEKKLFPKGQKSREVLQKFEKEILAQVSKGMGGLPKHVIAFVPLFLDERGSEYFYATREPRLGKLETLRTEALEEEKEKGWKELVKEAVMPILDFYKEMDGDGKGIFAFGSNEPQASTKKREEYMGWLEENKKWLDTSESRISVAPAPTSEGLKSQSEIPAIMFLRHSMKAALVIAEDNPTMFQVGKHDNSNETDRSKSPRRAQAKGQPRSDREGLYNSMNTTQDRRRQALWTGSARISYSNSKC</sequence>
<organism evidence="3 4">
    <name type="scientific">Aureobasidium melanogenum</name>
    <name type="common">Aureobasidium pullulans var. melanogenum</name>
    <dbReference type="NCBI Taxonomy" id="46634"/>
    <lineage>
        <taxon>Eukaryota</taxon>
        <taxon>Fungi</taxon>
        <taxon>Dikarya</taxon>
        <taxon>Ascomycota</taxon>
        <taxon>Pezizomycotina</taxon>
        <taxon>Dothideomycetes</taxon>
        <taxon>Dothideomycetidae</taxon>
        <taxon>Dothideales</taxon>
        <taxon>Saccotheciaceae</taxon>
        <taxon>Aureobasidium</taxon>
    </lineage>
</organism>
<dbReference type="Gene3D" id="1.20.1050.10">
    <property type="match status" value="1"/>
</dbReference>
<evidence type="ECO:0000256" key="1">
    <source>
        <dbReference type="SAM" id="MobiDB-lite"/>
    </source>
</evidence>
<feature type="compositionally biased region" description="Basic and acidic residues" evidence="1">
    <location>
        <begin position="283"/>
        <end position="295"/>
    </location>
</feature>
<name>A0A9P8EXF0_AURME</name>
<gene>
    <name evidence="3" type="ORF">KCU76_g989</name>
</gene>
<dbReference type="EMBL" id="JAHFXF010000021">
    <property type="protein sequence ID" value="KAG9700135.1"/>
    <property type="molecule type" value="Genomic_DNA"/>
</dbReference>
<proteinExistence type="predicted"/>
<dbReference type="Gene3D" id="3.40.30.10">
    <property type="entry name" value="Glutaredoxin"/>
    <property type="match status" value="1"/>
</dbReference>
<dbReference type="InterPro" id="IPR036249">
    <property type="entry name" value="Thioredoxin-like_sf"/>
</dbReference>
<evidence type="ECO:0000313" key="4">
    <source>
        <dbReference type="Proteomes" id="UP000779574"/>
    </source>
</evidence>
<feature type="region of interest" description="Disordered" evidence="1">
    <location>
        <begin position="280"/>
        <end position="325"/>
    </location>
</feature>
<evidence type="ECO:0000313" key="3">
    <source>
        <dbReference type="EMBL" id="KAG9700135.1"/>
    </source>
</evidence>
<reference evidence="3" key="2">
    <citation type="submission" date="2021-08" db="EMBL/GenBank/DDBJ databases">
        <authorList>
            <person name="Gostincar C."/>
            <person name="Sun X."/>
            <person name="Song Z."/>
            <person name="Gunde-Cimerman N."/>
        </authorList>
    </citation>
    <scope>NUCLEOTIDE SEQUENCE</scope>
    <source>
        <strain evidence="3">EXF-9911</strain>
    </source>
</reference>
<dbReference type="Proteomes" id="UP000779574">
    <property type="component" value="Unassembled WGS sequence"/>
</dbReference>
<protein>
    <recommendedName>
        <fullName evidence="2">GST N-terminal domain-containing protein</fullName>
    </recommendedName>
</protein>